<sequence>MKKEKLLRVKYIRELERFVNRIVDFFNKNEPTKNEITLFIDKIFKPLESIEKTYLSSEYLKALEKFVEKNANIAKSEKTPEELKEDVLKEANLLRKLKRKKSFNKEKHKKDWQEA</sequence>
<gene>
    <name evidence="1" type="ORF">SAMN05660197_1845</name>
</gene>
<dbReference type="RefSeq" id="WP_084276383.1">
    <property type="nucleotide sequence ID" value="NZ_AP026671.1"/>
</dbReference>
<dbReference type="Proteomes" id="UP000192602">
    <property type="component" value="Unassembled WGS sequence"/>
</dbReference>
<name>A0A1W1WUL1_9BACT</name>
<organism evidence="1 2">
    <name type="scientific">Nitratiruptor tergarcus DSM 16512</name>
    <dbReference type="NCBI Taxonomy" id="1069081"/>
    <lineage>
        <taxon>Bacteria</taxon>
        <taxon>Pseudomonadati</taxon>
        <taxon>Campylobacterota</taxon>
        <taxon>Epsilonproteobacteria</taxon>
        <taxon>Nautiliales</taxon>
        <taxon>Nitratiruptoraceae</taxon>
        <taxon>Nitratiruptor</taxon>
    </lineage>
</organism>
<dbReference type="EMBL" id="FWWZ01000001">
    <property type="protein sequence ID" value="SMC10014.1"/>
    <property type="molecule type" value="Genomic_DNA"/>
</dbReference>
<protein>
    <submittedName>
        <fullName evidence="1">Uncharacterized protein</fullName>
    </submittedName>
</protein>
<dbReference type="AlphaFoldDB" id="A0A1W1WUL1"/>
<dbReference type="STRING" id="1069081.SAMN05660197_1845"/>
<evidence type="ECO:0000313" key="2">
    <source>
        <dbReference type="Proteomes" id="UP000192602"/>
    </source>
</evidence>
<keyword evidence="2" id="KW-1185">Reference proteome</keyword>
<reference evidence="2" key="1">
    <citation type="submission" date="2017-04" db="EMBL/GenBank/DDBJ databases">
        <authorList>
            <person name="Varghese N."/>
            <person name="Submissions S."/>
        </authorList>
    </citation>
    <scope>NUCLEOTIDE SEQUENCE [LARGE SCALE GENOMIC DNA]</scope>
    <source>
        <strain evidence="2">DSM 16512</strain>
    </source>
</reference>
<dbReference type="OrthoDB" id="5362160at2"/>
<evidence type="ECO:0000313" key="1">
    <source>
        <dbReference type="EMBL" id="SMC10014.1"/>
    </source>
</evidence>
<accession>A0A1W1WUL1</accession>
<proteinExistence type="predicted"/>